<evidence type="ECO:0000256" key="3">
    <source>
        <dbReference type="ARBA" id="ARBA00009677"/>
    </source>
</evidence>
<organism evidence="10 11">
    <name type="scientific">Pannonibacter indicus</name>
    <dbReference type="NCBI Taxonomy" id="466044"/>
    <lineage>
        <taxon>Bacteria</taxon>
        <taxon>Pseudomonadati</taxon>
        <taxon>Pseudomonadota</taxon>
        <taxon>Alphaproteobacteria</taxon>
        <taxon>Hyphomicrobiales</taxon>
        <taxon>Stappiaceae</taxon>
        <taxon>Pannonibacter</taxon>
    </lineage>
</organism>
<feature type="domain" description="Flagellar basal body rod protein N-terminal" evidence="7">
    <location>
        <begin position="7"/>
        <end position="37"/>
    </location>
</feature>
<keyword evidence="5" id="KW-0964">Secreted</keyword>
<dbReference type="Pfam" id="PF00460">
    <property type="entry name" value="Flg_bb_rod"/>
    <property type="match status" value="1"/>
</dbReference>
<evidence type="ECO:0000256" key="6">
    <source>
        <dbReference type="ARBA" id="ARBA00023143"/>
    </source>
</evidence>
<comment type="similarity">
    <text evidence="3">Belongs to the flagella basal body rod proteins family.</text>
</comment>
<name>A0A0K6HLN1_9HYPH</name>
<gene>
    <name evidence="10" type="ORF">Ga0061067_10188</name>
</gene>
<evidence type="ECO:0000256" key="5">
    <source>
        <dbReference type="ARBA" id="ARBA00022525"/>
    </source>
</evidence>
<dbReference type="GO" id="GO:0044780">
    <property type="term" value="P:bacterial-type flagellum assembly"/>
    <property type="evidence" value="ECO:0007669"/>
    <property type="project" value="InterPro"/>
</dbReference>
<feature type="domain" description="Flagellar hook-associated protein FlgK helical" evidence="9">
    <location>
        <begin position="91"/>
        <end position="318"/>
    </location>
</feature>
<dbReference type="AlphaFoldDB" id="A0A0K6HLN1"/>
<dbReference type="PRINTS" id="PR01005">
    <property type="entry name" value="FLGHOOKAP1"/>
</dbReference>
<sequence length="617" mass="65578">MGLISALNTALFGLNYNQKQIDLTAANVANAKTEGYTAKRITANVYFDNGGNVSGILSSDIKRQVNESIQMAYWNSRADTAYSTTKASYTERMDATLGTLADAGSLPSLMSRLNTSLASLVTSPDSYAARQEVLSTANLMAKELNSTYRVFEDMRKEADRTIASQVGEVNQLLKQLQDIEAKIYKSQSAGVSEVSLLDERDRYLEQLSGYLDIRISKGDNNTVNITTNNGEALFQDGKASTLSFTPASTLLPGQSGNQITLRAPGGLTQDLSRTSSSGSLMALVDLRDNTLVEAQAQLDEIASQLSLAFSNVDVAGTATTVAPESGFTLDVSGLQPGNTVSLSYRDSGGVQRNVTFVAVQDPALLPLDPNVTADPSDTVFGIDISSGDPANYITQMIAALGATDLDVANNGSDQLRILGDTGTNTSVTSLKANVTVTGSSNQGLGLALFTDGRAGEALYTGALESGGQKTGYARSIMLNSELPKDASKLVIYETTPVSNSEKDSSRPQFLADAISKTNFFFSSSTGLGTEGSPFRGSVSDFVNQVVAYQGEQAQTSKQAAASHTALTQNLAIRHEEEYSVNVDAELGFLIQLQNAYTSNARVLKAAREMFETLLNSV</sequence>
<protein>
    <recommendedName>
        <fullName evidence="4">Flagellar hook-associated protein 1</fullName>
    </recommendedName>
</protein>
<keyword evidence="6" id="KW-0975">Bacterial flagellum</keyword>
<evidence type="ECO:0000313" key="10">
    <source>
        <dbReference type="EMBL" id="CUA91784.1"/>
    </source>
</evidence>
<dbReference type="GO" id="GO:0009425">
    <property type="term" value="C:bacterial-type flagellum basal body"/>
    <property type="evidence" value="ECO:0007669"/>
    <property type="project" value="UniProtKB-SubCell"/>
</dbReference>
<dbReference type="EMBL" id="CYHE01000001">
    <property type="protein sequence ID" value="CUA91784.1"/>
    <property type="molecule type" value="Genomic_DNA"/>
</dbReference>
<evidence type="ECO:0000256" key="2">
    <source>
        <dbReference type="ARBA" id="ARBA00004613"/>
    </source>
</evidence>
<keyword evidence="11" id="KW-1185">Reference proteome</keyword>
<accession>A0A0K6HLN1</accession>
<dbReference type="Pfam" id="PF06429">
    <property type="entry name" value="Flg_bbr_C"/>
    <property type="match status" value="1"/>
</dbReference>
<evidence type="ECO:0000259" key="7">
    <source>
        <dbReference type="Pfam" id="PF00460"/>
    </source>
</evidence>
<comment type="subcellular location">
    <subcellularLocation>
        <location evidence="1">Bacterial flagellum basal body</location>
    </subcellularLocation>
    <subcellularLocation>
        <location evidence="2">Secreted</location>
    </subcellularLocation>
</comment>
<feature type="domain" description="Flagellar basal-body/hook protein C-terminal" evidence="8">
    <location>
        <begin position="579"/>
        <end position="615"/>
    </location>
</feature>
<dbReference type="Pfam" id="PF22638">
    <property type="entry name" value="FlgK_D1"/>
    <property type="match status" value="1"/>
</dbReference>
<dbReference type="GO" id="GO:0005576">
    <property type="term" value="C:extracellular region"/>
    <property type="evidence" value="ECO:0007669"/>
    <property type="project" value="UniProtKB-SubCell"/>
</dbReference>
<reference evidence="11" key="1">
    <citation type="submission" date="2015-08" db="EMBL/GenBank/DDBJ databases">
        <authorList>
            <person name="Varghese N."/>
        </authorList>
    </citation>
    <scope>NUCLEOTIDE SEQUENCE [LARGE SCALE GENOMIC DNA]</scope>
    <source>
        <strain evidence="11">DSM 23407</strain>
    </source>
</reference>
<evidence type="ECO:0000259" key="8">
    <source>
        <dbReference type="Pfam" id="PF06429"/>
    </source>
</evidence>
<proteinExistence type="inferred from homology"/>
<keyword evidence="10" id="KW-0969">Cilium</keyword>
<dbReference type="InterPro" id="IPR010930">
    <property type="entry name" value="Flg_bb/hook_C_dom"/>
</dbReference>
<dbReference type="GO" id="GO:0009424">
    <property type="term" value="C:bacterial-type flagellum hook"/>
    <property type="evidence" value="ECO:0007669"/>
    <property type="project" value="InterPro"/>
</dbReference>
<dbReference type="RefSeq" id="WP_055453879.1">
    <property type="nucleotide sequence ID" value="NZ_CYHE01000001.1"/>
</dbReference>
<dbReference type="PANTHER" id="PTHR30033:SF1">
    <property type="entry name" value="FLAGELLAR HOOK-ASSOCIATED PROTEIN 1"/>
    <property type="match status" value="1"/>
</dbReference>
<evidence type="ECO:0000313" key="11">
    <source>
        <dbReference type="Proteomes" id="UP000183900"/>
    </source>
</evidence>
<dbReference type="OrthoDB" id="7181295at2"/>
<dbReference type="GO" id="GO:0005198">
    <property type="term" value="F:structural molecule activity"/>
    <property type="evidence" value="ECO:0007669"/>
    <property type="project" value="InterPro"/>
</dbReference>
<keyword evidence="10" id="KW-0282">Flagellum</keyword>
<dbReference type="SUPFAM" id="SSF64518">
    <property type="entry name" value="Phase 1 flagellin"/>
    <property type="match status" value="1"/>
</dbReference>
<dbReference type="PANTHER" id="PTHR30033">
    <property type="entry name" value="FLAGELLAR HOOK-ASSOCIATED PROTEIN 1"/>
    <property type="match status" value="1"/>
</dbReference>
<evidence type="ECO:0000256" key="4">
    <source>
        <dbReference type="ARBA" id="ARBA00016244"/>
    </source>
</evidence>
<evidence type="ECO:0000256" key="1">
    <source>
        <dbReference type="ARBA" id="ARBA00004117"/>
    </source>
</evidence>
<dbReference type="Proteomes" id="UP000183900">
    <property type="component" value="Unassembled WGS sequence"/>
</dbReference>
<evidence type="ECO:0000259" key="9">
    <source>
        <dbReference type="Pfam" id="PF22638"/>
    </source>
</evidence>
<dbReference type="InterPro" id="IPR001444">
    <property type="entry name" value="Flag_bb_rod_N"/>
</dbReference>
<dbReference type="NCBIfam" id="TIGR02492">
    <property type="entry name" value="flgK_ends"/>
    <property type="match status" value="1"/>
</dbReference>
<dbReference type="InterPro" id="IPR053927">
    <property type="entry name" value="FlgK_helical"/>
</dbReference>
<keyword evidence="10" id="KW-0966">Cell projection</keyword>
<dbReference type="InterPro" id="IPR002371">
    <property type="entry name" value="FlgK"/>
</dbReference>